<dbReference type="AlphaFoldDB" id="A0A2W7PSC3"/>
<dbReference type="EMBL" id="QKZK01000032">
    <property type="protein sequence ID" value="PZX12339.1"/>
    <property type="molecule type" value="Genomic_DNA"/>
</dbReference>
<dbReference type="Proteomes" id="UP000249239">
    <property type="component" value="Unassembled WGS sequence"/>
</dbReference>
<proteinExistence type="predicted"/>
<evidence type="ECO:0000313" key="1">
    <source>
        <dbReference type="EMBL" id="PZX12339.1"/>
    </source>
</evidence>
<keyword evidence="2" id="KW-1185">Reference proteome</keyword>
<name>A0A2W7PSC3_9BACT</name>
<gene>
    <name evidence="1" type="ORF">LX69_02930</name>
</gene>
<protein>
    <submittedName>
        <fullName evidence="1">Uncharacterized protein</fullName>
    </submittedName>
</protein>
<evidence type="ECO:0000313" key="2">
    <source>
        <dbReference type="Proteomes" id="UP000249239"/>
    </source>
</evidence>
<accession>A0A2W7PSC3</accession>
<reference evidence="1 2" key="1">
    <citation type="submission" date="2018-06" db="EMBL/GenBank/DDBJ databases">
        <title>Genomic Encyclopedia of Archaeal and Bacterial Type Strains, Phase II (KMG-II): from individual species to whole genera.</title>
        <authorList>
            <person name="Goeker M."/>
        </authorList>
    </citation>
    <scope>NUCLEOTIDE SEQUENCE [LARGE SCALE GENOMIC DNA]</scope>
    <source>
        <strain evidence="1 2">DSM 6779</strain>
    </source>
</reference>
<organism evidence="1 2">
    <name type="scientific">Breznakibacter xylanolyticus</name>
    <dbReference type="NCBI Taxonomy" id="990"/>
    <lineage>
        <taxon>Bacteria</taxon>
        <taxon>Pseudomonadati</taxon>
        <taxon>Bacteroidota</taxon>
        <taxon>Bacteroidia</taxon>
        <taxon>Marinilabiliales</taxon>
        <taxon>Marinilabiliaceae</taxon>
        <taxon>Breznakibacter</taxon>
    </lineage>
</organism>
<sequence length="71" mass="8148">MQKQIIGIDKQTAKQHRIQKKSRYLKKISGQLSSSSDYRAFIEIKNSSLDMVLDMRSLKNSMDSTGVISER</sequence>
<comment type="caution">
    <text evidence="1">The sequence shown here is derived from an EMBL/GenBank/DDBJ whole genome shotgun (WGS) entry which is preliminary data.</text>
</comment>